<proteinExistence type="inferred from homology"/>
<dbReference type="Proteomes" id="UP000077002">
    <property type="component" value="Unassembled WGS sequence"/>
</dbReference>
<evidence type="ECO:0000256" key="5">
    <source>
        <dbReference type="ARBA" id="ARBA00023136"/>
    </source>
</evidence>
<name>A0A177FG27_9EURO</name>
<dbReference type="GO" id="GO:0012505">
    <property type="term" value="C:endomembrane system"/>
    <property type="evidence" value="ECO:0007669"/>
    <property type="project" value="UniProtKB-SubCell"/>
</dbReference>
<dbReference type="PANTHER" id="PTHR31851">
    <property type="entry name" value="FE(2+)/MN(2+) TRANSPORTER PCL1"/>
    <property type="match status" value="1"/>
</dbReference>
<evidence type="ECO:0008006" key="9">
    <source>
        <dbReference type="Google" id="ProtNLM"/>
    </source>
</evidence>
<dbReference type="EMBL" id="LVKK01000015">
    <property type="protein sequence ID" value="OAG42560.1"/>
    <property type="molecule type" value="Genomic_DNA"/>
</dbReference>
<accession>A0A177FG27</accession>
<comment type="similarity">
    <text evidence="2">Belongs to the CCC1 family.</text>
</comment>
<dbReference type="OrthoDB" id="73465at2759"/>
<dbReference type="GeneID" id="34598316"/>
<dbReference type="AlphaFoldDB" id="A0A177FG27"/>
<gene>
    <name evidence="7" type="ORF">AYO21_03145</name>
</gene>
<feature type="transmembrane region" description="Helical" evidence="6">
    <location>
        <begin position="194"/>
        <end position="214"/>
    </location>
</feature>
<dbReference type="GO" id="GO:0005384">
    <property type="term" value="F:manganese ion transmembrane transporter activity"/>
    <property type="evidence" value="ECO:0007669"/>
    <property type="project" value="InterPro"/>
</dbReference>
<dbReference type="InterPro" id="IPR008217">
    <property type="entry name" value="Ccc1_fam"/>
</dbReference>
<dbReference type="Pfam" id="PF01988">
    <property type="entry name" value="VIT1"/>
    <property type="match status" value="1"/>
</dbReference>
<comment type="subcellular location">
    <subcellularLocation>
        <location evidence="1">Endomembrane system</location>
        <topology evidence="1">Multi-pass membrane protein</topology>
    </subcellularLocation>
</comment>
<evidence type="ECO:0000256" key="6">
    <source>
        <dbReference type="SAM" id="Phobius"/>
    </source>
</evidence>
<keyword evidence="3 6" id="KW-0812">Transmembrane</keyword>
<keyword evidence="8" id="KW-1185">Reference proteome</keyword>
<protein>
    <recommendedName>
        <fullName evidence="9">Vacuolar iron transporter Ccc1</fullName>
    </recommendedName>
</protein>
<reference evidence="7 8" key="1">
    <citation type="submission" date="2016-03" db="EMBL/GenBank/DDBJ databases">
        <title>Draft genome sequence of the Fonsecaea monophora CBS 269.37.</title>
        <authorList>
            <person name="Bombassaro A."/>
            <person name="Vinicius W.A."/>
            <person name="De Hoog S."/>
            <person name="Sun J."/>
            <person name="Souza E.M."/>
            <person name="Raittz R.T."/>
            <person name="Costa F."/>
            <person name="Leao A.C."/>
            <person name="Tadra-Sfeir M.Z."/>
            <person name="Baura V."/>
            <person name="Balsanelli E."/>
            <person name="Pedrosa F.O."/>
            <person name="Moreno L.F."/>
            <person name="Steffens M.B."/>
            <person name="Xi L."/>
            <person name="Bocca A.L."/>
            <person name="Felipe M.S."/>
            <person name="Teixeira M."/>
            <person name="Telles Filho F.Q."/>
            <person name="Azevedo C.M."/>
            <person name="Gomes R."/>
            <person name="Vicente V.A."/>
        </authorList>
    </citation>
    <scope>NUCLEOTIDE SEQUENCE [LARGE SCALE GENOMIC DNA]</scope>
    <source>
        <strain evidence="7 8">CBS 269.37</strain>
    </source>
</reference>
<dbReference type="GO" id="GO:0030026">
    <property type="term" value="P:intracellular manganese ion homeostasis"/>
    <property type="evidence" value="ECO:0007669"/>
    <property type="project" value="InterPro"/>
</dbReference>
<organism evidence="7 8">
    <name type="scientific">Fonsecaea monophora</name>
    <dbReference type="NCBI Taxonomy" id="254056"/>
    <lineage>
        <taxon>Eukaryota</taxon>
        <taxon>Fungi</taxon>
        <taxon>Dikarya</taxon>
        <taxon>Ascomycota</taxon>
        <taxon>Pezizomycotina</taxon>
        <taxon>Eurotiomycetes</taxon>
        <taxon>Chaetothyriomycetidae</taxon>
        <taxon>Chaetothyriales</taxon>
        <taxon>Herpotrichiellaceae</taxon>
        <taxon>Fonsecaea</taxon>
    </lineage>
</organism>
<keyword evidence="4 6" id="KW-1133">Transmembrane helix</keyword>
<keyword evidence="5 6" id="KW-0472">Membrane</keyword>
<dbReference type="CDD" id="cd02435">
    <property type="entry name" value="CCC1"/>
    <property type="match status" value="1"/>
</dbReference>
<comment type="caution">
    <text evidence="7">The sequence shown here is derived from an EMBL/GenBank/DDBJ whole genome shotgun (WGS) entry which is preliminary data.</text>
</comment>
<dbReference type="RefSeq" id="XP_022514512.1">
    <property type="nucleotide sequence ID" value="XM_022653119.1"/>
</dbReference>
<feature type="transmembrane region" description="Helical" evidence="6">
    <location>
        <begin position="221"/>
        <end position="239"/>
    </location>
</feature>
<sequence>MLVSMFRYIFPRRYVPVLEKHVGDFSEKDFDLESTGSDTSEASTLTGSVKPSFKADSRVISDAIIGLSDGLTVPFALTAGLSALGDTKVVIYGGLAELIAGAISMGLGGYLGAKSEEESYHATRKQTKDQIMSDPNSLSESISAIFEPYHLPESLTSEITTHLEKCEPDNLVNFVMSFEHALPEPAGSRALTCALTIALGYFVGGFIPLLPYFFTAHISKALLWSIGTMALALFLFGYVKTCVNVGWRQGRHIWQGVLGGIQMVFVGGAAAGAAMGLVRAFDYHAASG</sequence>
<feature type="transmembrane region" description="Helical" evidence="6">
    <location>
        <begin position="259"/>
        <end position="278"/>
    </location>
</feature>
<evidence type="ECO:0000313" key="8">
    <source>
        <dbReference type="Proteomes" id="UP000077002"/>
    </source>
</evidence>
<evidence type="ECO:0000256" key="1">
    <source>
        <dbReference type="ARBA" id="ARBA00004127"/>
    </source>
</evidence>
<evidence type="ECO:0000256" key="4">
    <source>
        <dbReference type="ARBA" id="ARBA00022989"/>
    </source>
</evidence>
<evidence type="ECO:0000256" key="2">
    <source>
        <dbReference type="ARBA" id="ARBA00007049"/>
    </source>
</evidence>
<evidence type="ECO:0000313" key="7">
    <source>
        <dbReference type="EMBL" id="OAG42560.1"/>
    </source>
</evidence>
<evidence type="ECO:0000256" key="3">
    <source>
        <dbReference type="ARBA" id="ARBA00022692"/>
    </source>
</evidence>